<keyword evidence="4" id="KW-1133">Transmembrane helix</keyword>
<proteinExistence type="predicted"/>
<dbReference type="SMART" id="SM00342">
    <property type="entry name" value="HTH_ARAC"/>
    <property type="match status" value="1"/>
</dbReference>
<dbReference type="InterPro" id="IPR009057">
    <property type="entry name" value="Homeodomain-like_sf"/>
</dbReference>
<name>A0ABS5W057_9BACT</name>
<dbReference type="SUPFAM" id="SSF46689">
    <property type="entry name" value="Homeodomain-like"/>
    <property type="match status" value="1"/>
</dbReference>
<evidence type="ECO:0000313" key="7">
    <source>
        <dbReference type="Proteomes" id="UP000772618"/>
    </source>
</evidence>
<evidence type="ECO:0000256" key="4">
    <source>
        <dbReference type="SAM" id="Phobius"/>
    </source>
</evidence>
<comment type="caution">
    <text evidence="6">The sequence shown here is derived from an EMBL/GenBank/DDBJ whole genome shotgun (WGS) entry which is preliminary data.</text>
</comment>
<evidence type="ECO:0000259" key="5">
    <source>
        <dbReference type="PROSITE" id="PS01124"/>
    </source>
</evidence>
<dbReference type="InterPro" id="IPR018062">
    <property type="entry name" value="HTH_AraC-typ_CS"/>
</dbReference>
<dbReference type="Pfam" id="PF12833">
    <property type="entry name" value="HTH_18"/>
    <property type="match status" value="1"/>
</dbReference>
<feature type="transmembrane region" description="Helical" evidence="4">
    <location>
        <begin position="154"/>
        <end position="174"/>
    </location>
</feature>
<dbReference type="RefSeq" id="WP_254157870.1">
    <property type="nucleotide sequence ID" value="NZ_JAHESD010000124.1"/>
</dbReference>
<feature type="transmembrane region" description="Helical" evidence="4">
    <location>
        <begin position="122"/>
        <end position="142"/>
    </location>
</feature>
<evidence type="ECO:0000256" key="2">
    <source>
        <dbReference type="ARBA" id="ARBA00023125"/>
    </source>
</evidence>
<feature type="transmembrane region" description="Helical" evidence="4">
    <location>
        <begin position="35"/>
        <end position="56"/>
    </location>
</feature>
<feature type="transmembrane region" description="Helical" evidence="4">
    <location>
        <begin position="62"/>
        <end position="81"/>
    </location>
</feature>
<organism evidence="6 7">
    <name type="scientific">Chryseosolibacter indicus</name>
    <dbReference type="NCBI Taxonomy" id="2782351"/>
    <lineage>
        <taxon>Bacteria</taxon>
        <taxon>Pseudomonadati</taxon>
        <taxon>Bacteroidota</taxon>
        <taxon>Cytophagia</taxon>
        <taxon>Cytophagales</taxon>
        <taxon>Chryseotaleaceae</taxon>
        <taxon>Chryseosolibacter</taxon>
    </lineage>
</organism>
<dbReference type="Gene3D" id="1.10.10.60">
    <property type="entry name" value="Homeodomain-like"/>
    <property type="match status" value="2"/>
</dbReference>
<protein>
    <submittedName>
        <fullName evidence="6">AraC family transcriptional regulator</fullName>
    </submittedName>
</protein>
<dbReference type="PANTHER" id="PTHR43280">
    <property type="entry name" value="ARAC-FAMILY TRANSCRIPTIONAL REGULATOR"/>
    <property type="match status" value="1"/>
</dbReference>
<sequence length="338" mass="38212">MFAKEVMFLFSSLGVIQALFVSFYLLTLKDRRTNILLGLMLMGLALRIGKSVLLVFLGVEPWLRNIAIAFMLTTGPLLLQYGKALFEKRYFSASKLVHMVPFALFVLLSGVIPNDGGLACKIFYASVMLHLGVYVALCWSYLLHLPVTTRLLPWYRNIVVGVSLIWFMYGGIFIGIVPYYVLVAIFFSLLIYIFSYLLLKRHVFSLEKYNSSSIDSVTAQQILLRVKDLFEKESVYLDSDLSLKDIAKRVGVNARDVSQVINEYEGKNFSEFVNQYRIAKAKVLLADPDSNKEKIASIAYDCGFGNVTSFNLAFKAATQLTPTQYREQLVAGRMTQVL</sequence>
<dbReference type="PROSITE" id="PS01124">
    <property type="entry name" value="HTH_ARAC_FAMILY_2"/>
    <property type="match status" value="1"/>
</dbReference>
<feature type="domain" description="HTH araC/xylS-type" evidence="5">
    <location>
        <begin position="220"/>
        <end position="328"/>
    </location>
</feature>
<gene>
    <name evidence="6" type="ORF">KK060_24675</name>
</gene>
<keyword evidence="4" id="KW-0812">Transmembrane</keyword>
<keyword evidence="2" id="KW-0238">DNA-binding</keyword>
<keyword evidence="3" id="KW-0804">Transcription</keyword>
<evidence type="ECO:0000313" key="6">
    <source>
        <dbReference type="EMBL" id="MBT1706492.1"/>
    </source>
</evidence>
<accession>A0ABS5W057</accession>
<keyword evidence="7" id="KW-1185">Reference proteome</keyword>
<dbReference type="InterPro" id="IPR018060">
    <property type="entry name" value="HTH_AraC"/>
</dbReference>
<dbReference type="Proteomes" id="UP000772618">
    <property type="component" value="Unassembled WGS sequence"/>
</dbReference>
<evidence type="ECO:0000256" key="3">
    <source>
        <dbReference type="ARBA" id="ARBA00023163"/>
    </source>
</evidence>
<feature type="transmembrane region" description="Helical" evidence="4">
    <location>
        <begin position="180"/>
        <end position="199"/>
    </location>
</feature>
<feature type="transmembrane region" description="Helical" evidence="4">
    <location>
        <begin position="93"/>
        <end position="110"/>
    </location>
</feature>
<evidence type="ECO:0000256" key="1">
    <source>
        <dbReference type="ARBA" id="ARBA00023015"/>
    </source>
</evidence>
<reference evidence="6 7" key="1">
    <citation type="submission" date="2021-05" db="EMBL/GenBank/DDBJ databases">
        <title>A Polyphasic approach of four new species of the genus Ohtaekwangia: Ohtaekwangia histidinii sp. nov., Ohtaekwangia cretensis sp. nov., Ohtaekwangia indiensis sp. nov., Ohtaekwangia reichenbachii sp. nov. from diverse environment.</title>
        <authorList>
            <person name="Octaviana S."/>
        </authorList>
    </citation>
    <scope>NUCLEOTIDE SEQUENCE [LARGE SCALE GENOMIC DNA]</scope>
    <source>
        <strain evidence="6 7">PWU20</strain>
    </source>
</reference>
<dbReference type="EMBL" id="JAHESD010000124">
    <property type="protein sequence ID" value="MBT1706492.1"/>
    <property type="molecule type" value="Genomic_DNA"/>
</dbReference>
<keyword evidence="4" id="KW-0472">Membrane</keyword>
<feature type="transmembrane region" description="Helical" evidence="4">
    <location>
        <begin position="6"/>
        <end position="28"/>
    </location>
</feature>
<dbReference type="PROSITE" id="PS00041">
    <property type="entry name" value="HTH_ARAC_FAMILY_1"/>
    <property type="match status" value="1"/>
</dbReference>
<dbReference type="PANTHER" id="PTHR43280:SF29">
    <property type="entry name" value="ARAC-FAMILY TRANSCRIPTIONAL REGULATOR"/>
    <property type="match status" value="1"/>
</dbReference>
<keyword evidence="1" id="KW-0805">Transcription regulation</keyword>